<feature type="region of interest" description="Disordered" evidence="4">
    <location>
        <begin position="135"/>
        <end position="154"/>
    </location>
</feature>
<keyword evidence="5" id="KW-0472">Membrane</keyword>
<comment type="subcellular location">
    <subcellularLocation>
        <location evidence="1">Cell membrane</location>
        <topology evidence="1">Multi-pass membrane protein</topology>
    </subcellularLocation>
</comment>
<gene>
    <name evidence="6" type="ORF">OG517_05740</name>
</gene>
<dbReference type="RefSeq" id="WP_328966153.1">
    <property type="nucleotide sequence ID" value="NZ_CP108090.1"/>
</dbReference>
<evidence type="ECO:0000256" key="4">
    <source>
        <dbReference type="SAM" id="MobiDB-lite"/>
    </source>
</evidence>
<keyword evidence="7" id="KW-1185">Reference proteome</keyword>
<feature type="region of interest" description="Disordered" evidence="4">
    <location>
        <begin position="1"/>
        <end position="32"/>
    </location>
</feature>
<name>A0ABZ1TUH4_STRVG</name>
<keyword evidence="5" id="KW-0812">Transmembrane</keyword>
<feature type="transmembrane region" description="Helical" evidence="5">
    <location>
        <begin position="39"/>
        <end position="60"/>
    </location>
</feature>
<keyword evidence="2" id="KW-0813">Transport</keyword>
<evidence type="ECO:0000256" key="5">
    <source>
        <dbReference type="SAM" id="Phobius"/>
    </source>
</evidence>
<evidence type="ECO:0000313" key="6">
    <source>
        <dbReference type="EMBL" id="WUQ18204.1"/>
    </source>
</evidence>
<keyword evidence="5" id="KW-1133">Transmembrane helix</keyword>
<evidence type="ECO:0000313" key="7">
    <source>
        <dbReference type="Proteomes" id="UP001432039"/>
    </source>
</evidence>
<reference evidence="6" key="1">
    <citation type="submission" date="2022-10" db="EMBL/GenBank/DDBJ databases">
        <title>The complete genomes of actinobacterial strains from the NBC collection.</title>
        <authorList>
            <person name="Joergensen T.S."/>
            <person name="Alvarez Arevalo M."/>
            <person name="Sterndorff E.B."/>
            <person name="Faurdal D."/>
            <person name="Vuksanovic O."/>
            <person name="Mourched A.-S."/>
            <person name="Charusanti P."/>
            <person name="Shaw S."/>
            <person name="Blin K."/>
            <person name="Weber T."/>
        </authorList>
    </citation>
    <scope>NUCLEOTIDE SEQUENCE</scope>
    <source>
        <strain evidence="6">NBC_00248</strain>
    </source>
</reference>
<sequence length="154" mass="15876">MTALTTATATATAGPDRSPPPGPDTAEAGSPRRDRLREAFRWGALRIVALAVLLAAWQAVVSAEMWPRVLVPSPGDVWRQFVLASTVHDGVRGYAGHLLIEHLGVSLGRIGTGSAYAVLAGVPLGLLIGTVRPLAPPSSSGGSTRPATSPSSRP</sequence>
<organism evidence="6 7">
    <name type="scientific">Streptomyces virginiae</name>
    <name type="common">Streptomyces cinnamonensis</name>
    <dbReference type="NCBI Taxonomy" id="1961"/>
    <lineage>
        <taxon>Bacteria</taxon>
        <taxon>Bacillati</taxon>
        <taxon>Actinomycetota</taxon>
        <taxon>Actinomycetes</taxon>
        <taxon>Kitasatosporales</taxon>
        <taxon>Streptomycetaceae</taxon>
        <taxon>Streptomyces</taxon>
    </lineage>
</organism>
<protein>
    <recommendedName>
        <fullName evidence="8">ABC transmembrane type-1 domain-containing protein</fullName>
    </recommendedName>
</protein>
<dbReference type="EMBL" id="CP108090">
    <property type="protein sequence ID" value="WUQ18204.1"/>
    <property type="molecule type" value="Genomic_DNA"/>
</dbReference>
<dbReference type="Proteomes" id="UP001432039">
    <property type="component" value="Chromosome"/>
</dbReference>
<feature type="compositionally biased region" description="Low complexity" evidence="4">
    <location>
        <begin position="1"/>
        <end position="13"/>
    </location>
</feature>
<evidence type="ECO:0000256" key="3">
    <source>
        <dbReference type="ARBA" id="ARBA00022475"/>
    </source>
</evidence>
<feature type="compositionally biased region" description="Low complexity" evidence="4">
    <location>
        <begin position="137"/>
        <end position="154"/>
    </location>
</feature>
<evidence type="ECO:0000256" key="2">
    <source>
        <dbReference type="ARBA" id="ARBA00022448"/>
    </source>
</evidence>
<evidence type="ECO:0008006" key="8">
    <source>
        <dbReference type="Google" id="ProtNLM"/>
    </source>
</evidence>
<dbReference type="PANTHER" id="PTHR30151">
    <property type="entry name" value="ALKANE SULFONATE ABC TRANSPORTER-RELATED, MEMBRANE SUBUNIT"/>
    <property type="match status" value="1"/>
</dbReference>
<keyword evidence="3" id="KW-1003">Cell membrane</keyword>
<evidence type="ECO:0000256" key="1">
    <source>
        <dbReference type="ARBA" id="ARBA00004651"/>
    </source>
</evidence>
<proteinExistence type="predicted"/>
<accession>A0ABZ1TUH4</accession>
<dbReference type="PANTHER" id="PTHR30151:SF0">
    <property type="entry name" value="ABC TRANSPORTER PERMEASE PROTEIN MJ0413-RELATED"/>
    <property type="match status" value="1"/>
</dbReference>